<dbReference type="Proteomes" id="UP000606786">
    <property type="component" value="Unassembled WGS sequence"/>
</dbReference>
<feature type="domain" description="DUF4780" evidence="2">
    <location>
        <begin position="323"/>
        <end position="487"/>
    </location>
</feature>
<dbReference type="AlphaFoldDB" id="A0A811TYT8"/>
<feature type="compositionally biased region" description="Basic residues" evidence="1">
    <location>
        <begin position="578"/>
        <end position="590"/>
    </location>
</feature>
<evidence type="ECO:0000313" key="3">
    <source>
        <dbReference type="EMBL" id="CAD6991246.1"/>
    </source>
</evidence>
<comment type="caution">
    <text evidence="3">The sequence shown here is derived from an EMBL/GenBank/DDBJ whole genome shotgun (WGS) entry which is preliminary data.</text>
</comment>
<dbReference type="InterPro" id="IPR031961">
    <property type="entry name" value="DUF4780"/>
</dbReference>
<name>A0A811TYT8_CERCA</name>
<accession>A0A811TYT8</accession>
<feature type="region of interest" description="Disordered" evidence="1">
    <location>
        <begin position="490"/>
        <end position="590"/>
    </location>
</feature>
<feature type="compositionally biased region" description="Basic and acidic residues" evidence="1">
    <location>
        <begin position="500"/>
        <end position="511"/>
    </location>
</feature>
<gene>
    <name evidence="3" type="ORF">CCAP1982_LOCUS181</name>
</gene>
<feature type="compositionally biased region" description="Basic and acidic residues" evidence="1">
    <location>
        <begin position="553"/>
        <end position="573"/>
    </location>
</feature>
<dbReference type="EMBL" id="CAJHJT010000001">
    <property type="protein sequence ID" value="CAD6991246.1"/>
    <property type="molecule type" value="Genomic_DNA"/>
</dbReference>
<evidence type="ECO:0000313" key="4">
    <source>
        <dbReference type="Proteomes" id="UP000606786"/>
    </source>
</evidence>
<feature type="compositionally biased region" description="Low complexity" evidence="1">
    <location>
        <begin position="543"/>
        <end position="552"/>
    </location>
</feature>
<dbReference type="Pfam" id="PF16012">
    <property type="entry name" value="DUF4780"/>
    <property type="match status" value="1"/>
</dbReference>
<protein>
    <submittedName>
        <fullName evidence="3">(Mediterranean fruit fly) hypothetical protein</fullName>
    </submittedName>
</protein>
<reference evidence="3" key="1">
    <citation type="submission" date="2020-11" db="EMBL/GenBank/DDBJ databases">
        <authorList>
            <person name="Whitehead M."/>
        </authorList>
    </citation>
    <scope>NUCLEOTIDE SEQUENCE</scope>
    <source>
        <strain evidence="3">EGII</strain>
    </source>
</reference>
<proteinExistence type="predicted"/>
<evidence type="ECO:0000259" key="2">
    <source>
        <dbReference type="Pfam" id="PF16012"/>
    </source>
</evidence>
<feature type="compositionally biased region" description="Basic and acidic residues" evidence="1">
    <location>
        <begin position="518"/>
        <end position="536"/>
    </location>
</feature>
<sequence>MSRNLNVKYLKNQRIPEENDKFLTGKAKGIIKRYNKLIAFGIHHKDAKLLAYSQKETAQIFNKSRNIATDNIRGLITLDKVTEDKVQEAFQFERQRDILRYFLRQGVTMEEAMPLAREAGENNEAFDRIQAKRFVREQLRSIKASTDAIAVNGGARKRFRILVDKFVNLDKAREICHDPWETKRTIFALRGKVLPPKADANTPSISNKRNETAYTKFKSQIRKWARNETNTQPNASFNANQSQQNLVNFRNDTATPLTQSADLNLTSRNHEIRRNEQIAPPQLFTGYNESLNHNTYQQEWAQQELFASRYDNTPTQQLRDDAANVKLAVISSDYPFTIWSTDILKRIQQFISQAANADGIDLSSRHVTCNFRPGWIVYNIRDLTTTQWFRARVPNLQPCSTPLNVINENEVPRSEIFVAHIPERRDISTNRLLDNIASDNRDLRTQDWNVMDKVQRGSIWELKVVIDPFSARVLKQNNYSIRYGRSTAIIKPRQSSSTSHHTDNRNEDRGHSSYSRSTSRDANRYRREYNRNEHRGRLSSPASSSQRHLRGSSSEHCERGDRSHRKRDYDRYENNGSSRRRNQAHKYSRN</sequence>
<keyword evidence="4" id="KW-1185">Reference proteome</keyword>
<organism evidence="3 4">
    <name type="scientific">Ceratitis capitata</name>
    <name type="common">Mediterranean fruit fly</name>
    <name type="synonym">Tephritis capitata</name>
    <dbReference type="NCBI Taxonomy" id="7213"/>
    <lineage>
        <taxon>Eukaryota</taxon>
        <taxon>Metazoa</taxon>
        <taxon>Ecdysozoa</taxon>
        <taxon>Arthropoda</taxon>
        <taxon>Hexapoda</taxon>
        <taxon>Insecta</taxon>
        <taxon>Pterygota</taxon>
        <taxon>Neoptera</taxon>
        <taxon>Endopterygota</taxon>
        <taxon>Diptera</taxon>
        <taxon>Brachycera</taxon>
        <taxon>Muscomorpha</taxon>
        <taxon>Tephritoidea</taxon>
        <taxon>Tephritidae</taxon>
        <taxon>Ceratitis</taxon>
        <taxon>Ceratitis</taxon>
    </lineage>
</organism>
<evidence type="ECO:0000256" key="1">
    <source>
        <dbReference type="SAM" id="MobiDB-lite"/>
    </source>
</evidence>